<feature type="domain" description="Thioredoxin" evidence="7">
    <location>
        <begin position="51"/>
        <end position="254"/>
    </location>
</feature>
<keyword evidence="5" id="KW-0676">Redox-active center</keyword>
<evidence type="ECO:0000256" key="6">
    <source>
        <dbReference type="SAM" id="MobiDB-lite"/>
    </source>
</evidence>
<keyword evidence="4" id="KW-1015">Disulfide bond</keyword>
<feature type="compositionally biased region" description="Low complexity" evidence="6">
    <location>
        <begin position="1"/>
        <end position="15"/>
    </location>
</feature>
<evidence type="ECO:0000256" key="1">
    <source>
        <dbReference type="ARBA" id="ARBA00005791"/>
    </source>
</evidence>
<dbReference type="PANTHER" id="PTHR13887">
    <property type="entry name" value="GLUTATHIONE S-TRANSFERASE KAPPA"/>
    <property type="match status" value="1"/>
</dbReference>
<dbReference type="Pfam" id="PF13462">
    <property type="entry name" value="Thioredoxin_4"/>
    <property type="match status" value="1"/>
</dbReference>
<dbReference type="EMBL" id="UHID01000005">
    <property type="protein sequence ID" value="SUP34125.1"/>
    <property type="molecule type" value="Genomic_DNA"/>
</dbReference>
<dbReference type="SUPFAM" id="SSF52833">
    <property type="entry name" value="Thioredoxin-like"/>
    <property type="match status" value="1"/>
</dbReference>
<dbReference type="GO" id="GO:0016491">
    <property type="term" value="F:oxidoreductase activity"/>
    <property type="evidence" value="ECO:0007669"/>
    <property type="project" value="UniProtKB-KW"/>
</dbReference>
<dbReference type="PROSITE" id="PS51352">
    <property type="entry name" value="THIOREDOXIN_2"/>
    <property type="match status" value="1"/>
</dbReference>
<evidence type="ECO:0000259" key="7">
    <source>
        <dbReference type="PROSITE" id="PS51352"/>
    </source>
</evidence>
<organism evidence="8 9">
    <name type="scientific">Streptomyces griseus</name>
    <dbReference type="NCBI Taxonomy" id="1911"/>
    <lineage>
        <taxon>Bacteria</taxon>
        <taxon>Bacillati</taxon>
        <taxon>Actinomycetota</taxon>
        <taxon>Actinomycetes</taxon>
        <taxon>Kitasatosporales</taxon>
        <taxon>Streptomycetaceae</taxon>
        <taxon>Streptomyces</taxon>
    </lineage>
</organism>
<evidence type="ECO:0000256" key="5">
    <source>
        <dbReference type="ARBA" id="ARBA00023284"/>
    </source>
</evidence>
<evidence type="ECO:0000256" key="3">
    <source>
        <dbReference type="ARBA" id="ARBA00023002"/>
    </source>
</evidence>
<sequence>MPEKSPSSSPSASRTPRARARRRRAVGAAGVLVAATAAAVFVVTSGSGDSASRPAPAPSEAAAEQTPGDSVPAGPDLARRDADDALAVGPADAPVVMIEYSDFQCPFCGRFARDTKQELLRTHVEKGSLRIEWRNFPIFGEESEAAARAAWAAGRQGVFWEFHDRLYAEPRERNSGEFTTTKLVAHAKAAKVADLDRFREDMESDQAHQAVERDLEEGYALGVTSTPAFLVNGTPLLGAQPTETFDQAVRDALTRSEGGTK</sequence>
<dbReference type="InterPro" id="IPR013766">
    <property type="entry name" value="Thioredoxin_domain"/>
</dbReference>
<dbReference type="AlphaFoldDB" id="A0A380N8M1"/>
<dbReference type="RefSeq" id="WP_115068696.1">
    <property type="nucleotide sequence ID" value="NZ_UHID01000005.1"/>
</dbReference>
<keyword evidence="3" id="KW-0560">Oxidoreductase</keyword>
<feature type="compositionally biased region" description="Basic residues" evidence="6">
    <location>
        <begin position="16"/>
        <end position="25"/>
    </location>
</feature>
<dbReference type="Proteomes" id="UP000254150">
    <property type="component" value="Unassembled WGS sequence"/>
</dbReference>
<dbReference type="PANTHER" id="PTHR13887:SF14">
    <property type="entry name" value="DISULFIDE BOND FORMATION PROTEIN D"/>
    <property type="match status" value="1"/>
</dbReference>
<evidence type="ECO:0000313" key="9">
    <source>
        <dbReference type="Proteomes" id="UP000254150"/>
    </source>
</evidence>
<keyword evidence="2" id="KW-0732">Signal</keyword>
<feature type="region of interest" description="Disordered" evidence="6">
    <location>
        <begin position="1"/>
        <end position="25"/>
    </location>
</feature>
<evidence type="ECO:0000256" key="2">
    <source>
        <dbReference type="ARBA" id="ARBA00022729"/>
    </source>
</evidence>
<protein>
    <submittedName>
        <fullName evidence="8">DSBA oxidoreductase</fullName>
    </submittedName>
</protein>
<evidence type="ECO:0000313" key="8">
    <source>
        <dbReference type="EMBL" id="SUP34125.1"/>
    </source>
</evidence>
<feature type="region of interest" description="Disordered" evidence="6">
    <location>
        <begin position="45"/>
        <end position="78"/>
    </location>
</feature>
<reference evidence="8 9" key="1">
    <citation type="submission" date="2018-06" db="EMBL/GenBank/DDBJ databases">
        <authorList>
            <consortium name="Pathogen Informatics"/>
            <person name="Doyle S."/>
        </authorList>
    </citation>
    <scope>NUCLEOTIDE SEQUENCE [LARGE SCALE GENOMIC DNA]</scope>
    <source>
        <strain evidence="8 9">NCTC7807</strain>
    </source>
</reference>
<name>A0A380N8M1_STRGR</name>
<proteinExistence type="inferred from homology"/>
<gene>
    <name evidence="8" type="primary">bdbD_2</name>
    <name evidence="8" type="ORF">NCTC7807_01686</name>
</gene>
<dbReference type="InterPro" id="IPR036249">
    <property type="entry name" value="Thioredoxin-like_sf"/>
</dbReference>
<dbReference type="InterPro" id="IPR012336">
    <property type="entry name" value="Thioredoxin-like_fold"/>
</dbReference>
<accession>A0A380N8M1</accession>
<comment type="similarity">
    <text evidence="1">Belongs to the thioredoxin family. DsbA subfamily.</text>
</comment>
<feature type="compositionally biased region" description="Low complexity" evidence="6">
    <location>
        <begin position="45"/>
        <end position="64"/>
    </location>
</feature>
<dbReference type="Gene3D" id="3.40.30.10">
    <property type="entry name" value="Glutaredoxin"/>
    <property type="match status" value="1"/>
</dbReference>
<evidence type="ECO:0000256" key="4">
    <source>
        <dbReference type="ARBA" id="ARBA00023157"/>
    </source>
</evidence>